<protein>
    <submittedName>
        <fullName evidence="1">Uncharacterized protein</fullName>
    </submittedName>
</protein>
<dbReference type="Proteomes" id="UP000753961">
    <property type="component" value="Unassembled WGS sequence"/>
</dbReference>
<proteinExistence type="predicted"/>
<gene>
    <name evidence="1" type="ORF">KUV50_02620</name>
</gene>
<dbReference type="AlphaFoldDB" id="A0A953L5W4"/>
<dbReference type="EMBL" id="JAHVHU010000003">
    <property type="protein sequence ID" value="MBY5957012.1"/>
    <property type="molecule type" value="Genomic_DNA"/>
</dbReference>
<evidence type="ECO:0000313" key="2">
    <source>
        <dbReference type="Proteomes" id="UP000753961"/>
    </source>
</evidence>
<name>A0A953L5W4_9BACT</name>
<reference evidence="1" key="1">
    <citation type="submission" date="2021-06" db="EMBL/GenBank/DDBJ databases">
        <title>44 bacteria genomes isolated from Dapeng, Shenzhen.</title>
        <authorList>
            <person name="Zheng W."/>
            <person name="Yu S."/>
            <person name="Huang Y."/>
        </authorList>
    </citation>
    <scope>NUCLEOTIDE SEQUENCE</scope>
    <source>
        <strain evidence="1">DP5N28-2</strain>
    </source>
</reference>
<organism evidence="1 2">
    <name type="scientific">Membranihabitans marinus</name>
    <dbReference type="NCBI Taxonomy" id="1227546"/>
    <lineage>
        <taxon>Bacteria</taxon>
        <taxon>Pseudomonadati</taxon>
        <taxon>Bacteroidota</taxon>
        <taxon>Saprospiria</taxon>
        <taxon>Saprospirales</taxon>
        <taxon>Saprospiraceae</taxon>
        <taxon>Membranihabitans</taxon>
    </lineage>
</organism>
<accession>A0A953L5W4</accession>
<comment type="caution">
    <text evidence="1">The sequence shown here is derived from an EMBL/GenBank/DDBJ whole genome shotgun (WGS) entry which is preliminary data.</text>
</comment>
<dbReference type="RefSeq" id="WP_222578536.1">
    <property type="nucleotide sequence ID" value="NZ_JAHVHU010000003.1"/>
</dbReference>
<evidence type="ECO:0000313" key="1">
    <source>
        <dbReference type="EMBL" id="MBY5957012.1"/>
    </source>
</evidence>
<keyword evidence="2" id="KW-1185">Reference proteome</keyword>
<sequence length="85" mass="9534">MHRNDYNLIVDRNANKVVLSGLGTASSPNYGILINMPIASYDDTFYSVAEVDQFIEKDDYTFVNKTMGIHQWILASISKTGIPSF</sequence>